<evidence type="ECO:0008006" key="3">
    <source>
        <dbReference type="Google" id="ProtNLM"/>
    </source>
</evidence>
<gene>
    <name evidence="1" type="ORF">BAOM_2643</name>
</gene>
<dbReference type="Proteomes" id="UP000283095">
    <property type="component" value="Chromosome"/>
</dbReference>
<evidence type="ECO:0000313" key="1">
    <source>
        <dbReference type="EMBL" id="AZV43252.1"/>
    </source>
</evidence>
<reference evidence="1 2" key="1">
    <citation type="submission" date="2018-01" db="EMBL/GenBank/DDBJ databases">
        <title>Bacillus asahii Genome sequencing and assembly.</title>
        <authorList>
            <person name="Jiang H."/>
            <person name="Feng Y."/>
            <person name="Zhao F."/>
            <person name="Lin X."/>
        </authorList>
    </citation>
    <scope>NUCLEOTIDE SEQUENCE [LARGE SCALE GENOMIC DNA]</scope>
    <source>
        <strain evidence="1 2">OM18</strain>
    </source>
</reference>
<name>A0A3T0KS38_9BACI</name>
<dbReference type="KEGG" id="pasa:BAOM_2643"/>
<sequence length="39" mass="4243">MRLESGALMKFVSERLGHATIKMIANLYLTMTTNTNGAG</sequence>
<dbReference type="EMBL" id="CP026095">
    <property type="protein sequence ID" value="AZV43252.1"/>
    <property type="molecule type" value="Genomic_DNA"/>
</dbReference>
<organism evidence="1 2">
    <name type="scientific">Peribacillus asahii</name>
    <dbReference type="NCBI Taxonomy" id="228899"/>
    <lineage>
        <taxon>Bacteria</taxon>
        <taxon>Bacillati</taxon>
        <taxon>Bacillota</taxon>
        <taxon>Bacilli</taxon>
        <taxon>Bacillales</taxon>
        <taxon>Bacillaceae</taxon>
        <taxon>Peribacillus</taxon>
    </lineage>
</organism>
<proteinExistence type="predicted"/>
<dbReference type="AlphaFoldDB" id="A0A3T0KS38"/>
<accession>A0A3T0KS38</accession>
<evidence type="ECO:0000313" key="2">
    <source>
        <dbReference type="Proteomes" id="UP000283095"/>
    </source>
</evidence>
<protein>
    <recommendedName>
        <fullName evidence="3">Integrase</fullName>
    </recommendedName>
</protein>